<protein>
    <submittedName>
        <fullName evidence="4">DUF732 domain-containing protein</fullName>
    </submittedName>
</protein>
<feature type="domain" description="DUF732" evidence="2">
    <location>
        <begin position="36"/>
        <end position="105"/>
    </location>
</feature>
<dbReference type="Proteomes" id="UP000663583">
    <property type="component" value="Chromosome"/>
</dbReference>
<dbReference type="KEGG" id="mku:I2456_17580"/>
<keyword evidence="1" id="KW-0732">Signal</keyword>
<sequence>MAKTTADRAKLLAISALVLSATALRLATPASADQSDDAFLAALKKHGVVFANREAAVATGHRMCAELDAGQTPTNLALSLARDTDLSVHEAGYVLGVSVASYCPQYRTPDAAGS</sequence>
<feature type="chain" id="PRO_5043813457" evidence="1">
    <location>
        <begin position="33"/>
        <end position="114"/>
    </location>
</feature>
<organism evidence="4 6">
    <name type="scientific">Mycobacterium kubicae</name>
    <dbReference type="NCBI Taxonomy" id="120959"/>
    <lineage>
        <taxon>Bacteria</taxon>
        <taxon>Bacillati</taxon>
        <taxon>Actinomycetota</taxon>
        <taxon>Actinomycetes</taxon>
        <taxon>Mycobacteriales</taxon>
        <taxon>Mycobacteriaceae</taxon>
        <taxon>Mycobacterium</taxon>
        <taxon>Mycobacterium simiae complex</taxon>
    </lineage>
</organism>
<proteinExistence type="predicted"/>
<reference evidence="4" key="3">
    <citation type="submission" date="2020-11" db="EMBL/GenBank/DDBJ databases">
        <title>Intraspecies plasmid and genomic variation of Mycobacterium kubicae revealed by the complete genome sequences of two clinical isolates.</title>
        <authorList>
            <person name="Hendrix J.R."/>
            <person name="Epperson L.E."/>
            <person name="Honda J.R."/>
            <person name="Strong M."/>
        </authorList>
    </citation>
    <scope>NUCLEOTIDE SEQUENCE</scope>
    <source>
        <strain evidence="4">JCM 13573</strain>
    </source>
</reference>
<dbReference type="Proteomes" id="UP000465306">
    <property type="component" value="Unassembled WGS sequence"/>
</dbReference>
<dbReference type="AlphaFoldDB" id="A0AAX1J4E0"/>
<evidence type="ECO:0000256" key="1">
    <source>
        <dbReference type="SAM" id="SignalP"/>
    </source>
</evidence>
<name>A0AAX1J4E0_9MYCO</name>
<reference evidence="3" key="2">
    <citation type="submission" date="2020-02" db="EMBL/GenBank/DDBJ databases">
        <authorList>
            <person name="Matsumoto Y."/>
            <person name="Kinjo T."/>
            <person name="Motooka D."/>
            <person name="Nabeya D."/>
            <person name="Jung N."/>
            <person name="Uechi K."/>
            <person name="Horii T."/>
            <person name="Iida T."/>
            <person name="Fujita J."/>
            <person name="Nakamura S."/>
        </authorList>
    </citation>
    <scope>NUCLEOTIDE SEQUENCE</scope>
    <source>
        <strain evidence="3">JCM 13573</strain>
    </source>
</reference>
<dbReference type="InterPro" id="IPR007969">
    <property type="entry name" value="DUF732"/>
</dbReference>
<feature type="signal peptide" evidence="1">
    <location>
        <begin position="1"/>
        <end position="32"/>
    </location>
</feature>
<evidence type="ECO:0000313" key="5">
    <source>
        <dbReference type="Proteomes" id="UP000465306"/>
    </source>
</evidence>
<dbReference type="EMBL" id="BLKU01000005">
    <property type="protein sequence ID" value="GFG67759.1"/>
    <property type="molecule type" value="Genomic_DNA"/>
</dbReference>
<evidence type="ECO:0000313" key="3">
    <source>
        <dbReference type="EMBL" id="GFG67759.1"/>
    </source>
</evidence>
<dbReference type="EMBL" id="CP065047">
    <property type="protein sequence ID" value="QPI36319.1"/>
    <property type="molecule type" value="Genomic_DNA"/>
</dbReference>
<reference evidence="3 5" key="1">
    <citation type="journal article" date="2019" name="Emerg. Microbes Infect.">
        <title>Comprehensive subspecies identification of 175 nontuberculous mycobacteria species based on 7547 genomic profiles.</title>
        <authorList>
            <person name="Matsumoto Y."/>
            <person name="Kinjo T."/>
            <person name="Motooka D."/>
            <person name="Nabeya D."/>
            <person name="Jung N."/>
            <person name="Uechi K."/>
            <person name="Horii T."/>
            <person name="Iida T."/>
            <person name="Fujita J."/>
            <person name="Nakamura S."/>
        </authorList>
    </citation>
    <scope>NUCLEOTIDE SEQUENCE [LARGE SCALE GENOMIC DNA]</scope>
    <source>
        <strain evidence="3 5">JCM 13573</strain>
    </source>
</reference>
<evidence type="ECO:0000313" key="6">
    <source>
        <dbReference type="Proteomes" id="UP000663583"/>
    </source>
</evidence>
<dbReference type="RefSeq" id="WP_085072907.1">
    <property type="nucleotide sequence ID" value="NZ_BLKU01000005.1"/>
</dbReference>
<accession>A0AAX1J4E0</accession>
<gene>
    <name evidence="4" type="ORF">I2456_17580</name>
    <name evidence="3" type="ORF">MKUB_52490</name>
</gene>
<keyword evidence="5" id="KW-1185">Reference proteome</keyword>
<evidence type="ECO:0000313" key="4">
    <source>
        <dbReference type="EMBL" id="QPI36319.1"/>
    </source>
</evidence>
<evidence type="ECO:0000259" key="2">
    <source>
        <dbReference type="Pfam" id="PF05305"/>
    </source>
</evidence>
<dbReference type="Pfam" id="PF05305">
    <property type="entry name" value="DUF732"/>
    <property type="match status" value="1"/>
</dbReference>